<dbReference type="InterPro" id="IPR000682">
    <property type="entry name" value="PCMT"/>
</dbReference>
<keyword evidence="6 12" id="KW-0489">Methyltransferase</keyword>
<evidence type="ECO:0000256" key="4">
    <source>
        <dbReference type="ARBA" id="ARBA00013346"/>
    </source>
</evidence>
<dbReference type="EC" id="2.1.1.77" evidence="3"/>
<dbReference type="CDD" id="cd02440">
    <property type="entry name" value="AdoMet_MTases"/>
    <property type="match status" value="1"/>
</dbReference>
<evidence type="ECO:0000256" key="5">
    <source>
        <dbReference type="ARBA" id="ARBA00022490"/>
    </source>
</evidence>
<dbReference type="Pfam" id="PF01135">
    <property type="entry name" value="PCMT"/>
    <property type="match status" value="1"/>
</dbReference>
<dbReference type="SUPFAM" id="SSF53335">
    <property type="entry name" value="S-adenosyl-L-methionine-dependent methyltransferases"/>
    <property type="match status" value="1"/>
</dbReference>
<accession>A0ABT5G9B0</accession>
<comment type="similarity">
    <text evidence="2">Belongs to the methyltransferase superfamily. L-isoaspartyl/D-aspartyl protein methyltransferase family.</text>
</comment>
<evidence type="ECO:0000256" key="2">
    <source>
        <dbReference type="ARBA" id="ARBA00005369"/>
    </source>
</evidence>
<reference evidence="12 13" key="1">
    <citation type="journal article" date="2015" name="Int. J. Syst. Evol. Microbiol.">
        <title>Streptomyces gilvifuscus sp. nov., an actinomycete that produces antibacterial compounds isolated from soil.</title>
        <authorList>
            <person name="Nguyen T.M."/>
            <person name="Kim J."/>
        </authorList>
    </citation>
    <scope>NUCLEOTIDE SEQUENCE [LARGE SCALE GENOMIC DNA]</scope>
    <source>
        <strain evidence="12 13">T113</strain>
    </source>
</reference>
<dbReference type="InterPro" id="IPR029063">
    <property type="entry name" value="SAM-dependent_MTases_sf"/>
</dbReference>
<keyword evidence="8" id="KW-0949">S-adenosyl-L-methionine</keyword>
<dbReference type="NCBIfam" id="TIGR04188">
    <property type="entry name" value="methyltr_grsp"/>
    <property type="match status" value="1"/>
</dbReference>
<dbReference type="Gene3D" id="3.40.50.150">
    <property type="entry name" value="Vaccinia Virus protein VP39"/>
    <property type="match status" value="1"/>
</dbReference>
<evidence type="ECO:0000256" key="6">
    <source>
        <dbReference type="ARBA" id="ARBA00022603"/>
    </source>
</evidence>
<dbReference type="RefSeq" id="WP_272179142.1">
    <property type="nucleotide sequence ID" value="NZ_JAQOSK010000033.1"/>
</dbReference>
<name>A0ABT5G9B0_9ACTN</name>
<evidence type="ECO:0000256" key="9">
    <source>
        <dbReference type="ARBA" id="ARBA00030757"/>
    </source>
</evidence>
<dbReference type="PANTHER" id="PTHR11579">
    <property type="entry name" value="PROTEIN-L-ISOASPARTATE O-METHYLTRANSFERASE"/>
    <property type="match status" value="1"/>
</dbReference>
<organism evidence="12 13">
    <name type="scientific">Streptomyces gilvifuscus</name>
    <dbReference type="NCBI Taxonomy" id="1550617"/>
    <lineage>
        <taxon>Bacteria</taxon>
        <taxon>Bacillati</taxon>
        <taxon>Actinomycetota</taxon>
        <taxon>Actinomycetes</taxon>
        <taxon>Kitasatosporales</taxon>
        <taxon>Streptomycetaceae</taxon>
        <taxon>Streptomyces</taxon>
    </lineage>
</organism>
<evidence type="ECO:0000256" key="7">
    <source>
        <dbReference type="ARBA" id="ARBA00022679"/>
    </source>
</evidence>
<keyword evidence="7" id="KW-0808">Transferase</keyword>
<evidence type="ECO:0000256" key="8">
    <source>
        <dbReference type="ARBA" id="ARBA00022691"/>
    </source>
</evidence>
<comment type="subcellular location">
    <subcellularLocation>
        <location evidence="1">Cytoplasm</location>
    </subcellularLocation>
</comment>
<keyword evidence="5" id="KW-0963">Cytoplasm</keyword>
<gene>
    <name evidence="12" type="primary">tgmC</name>
    <name evidence="12" type="ORF">PO587_43480</name>
</gene>
<keyword evidence="13" id="KW-1185">Reference proteome</keyword>
<dbReference type="EMBL" id="JAQOSK010000033">
    <property type="protein sequence ID" value="MDC2961308.1"/>
    <property type="molecule type" value="Genomic_DNA"/>
</dbReference>
<evidence type="ECO:0000313" key="12">
    <source>
        <dbReference type="EMBL" id="MDC2961308.1"/>
    </source>
</evidence>
<dbReference type="InterPro" id="IPR026448">
    <property type="entry name" value="Methyltr_grasp"/>
</dbReference>
<dbReference type="GO" id="GO:0008168">
    <property type="term" value="F:methyltransferase activity"/>
    <property type="evidence" value="ECO:0007669"/>
    <property type="project" value="UniProtKB-KW"/>
</dbReference>
<sequence length="372" mass="40412">MSDHEHRLRQLIDRMTASGSVRSQPWKDAAAAVPRHEFLRNGFFRPVPGTSPTAWTPVCQGEEGWLEVCYADESLVTQIAGTIKPTDIRGEIMREPTSSSTLPSLVLRMLEDLQVQPGMKVLEIGTGTGYSTAVLCARLGDSNVTSIEYDEEVASQARQTLGRLGMYPTLLTGDGLHGAPQGGPYDRIIATCAVRTVPTAWLQQTRPGGQILTTIGGWLNASELVRLTVHEDGTASGPVLGGQVSFMLARPHQTPPLGVLPDLGRGKQREAALGADILDDWATRFIAQFAVPTAQRLTVHNGQHNDDVLIDTTTGSFAALHQENDRWIVRQGGPDRLWDAVEDHLSRWHAAGTPTLKEATIRVTPAGQNISR</sequence>
<evidence type="ECO:0000313" key="13">
    <source>
        <dbReference type="Proteomes" id="UP001221328"/>
    </source>
</evidence>
<evidence type="ECO:0000256" key="1">
    <source>
        <dbReference type="ARBA" id="ARBA00004496"/>
    </source>
</evidence>
<evidence type="ECO:0000256" key="10">
    <source>
        <dbReference type="ARBA" id="ARBA00031323"/>
    </source>
</evidence>
<dbReference type="PANTHER" id="PTHR11579:SF0">
    <property type="entry name" value="PROTEIN-L-ISOASPARTATE(D-ASPARTATE) O-METHYLTRANSFERASE"/>
    <property type="match status" value="1"/>
</dbReference>
<comment type="caution">
    <text evidence="12">The sequence shown here is derived from an EMBL/GenBank/DDBJ whole genome shotgun (WGS) entry which is preliminary data.</text>
</comment>
<evidence type="ECO:0000256" key="3">
    <source>
        <dbReference type="ARBA" id="ARBA00011890"/>
    </source>
</evidence>
<proteinExistence type="inferred from homology"/>
<dbReference type="Proteomes" id="UP001221328">
    <property type="component" value="Unassembled WGS sequence"/>
</dbReference>
<protein>
    <recommendedName>
        <fullName evidence="4">Protein-L-isoaspartate O-methyltransferase</fullName>
        <ecNumber evidence="3">2.1.1.77</ecNumber>
    </recommendedName>
    <alternativeName>
        <fullName evidence="11">L-isoaspartyl protein carboxyl methyltransferase</fullName>
    </alternativeName>
    <alternativeName>
        <fullName evidence="9">Protein L-isoaspartyl methyltransferase</fullName>
    </alternativeName>
    <alternativeName>
        <fullName evidence="10">Protein-beta-aspartate methyltransferase</fullName>
    </alternativeName>
</protein>
<evidence type="ECO:0000256" key="11">
    <source>
        <dbReference type="ARBA" id="ARBA00031350"/>
    </source>
</evidence>
<dbReference type="GO" id="GO:0032259">
    <property type="term" value="P:methylation"/>
    <property type="evidence" value="ECO:0007669"/>
    <property type="project" value="UniProtKB-KW"/>
</dbReference>